<reference evidence="1 2" key="1">
    <citation type="submission" date="2020-07" db="EMBL/GenBank/DDBJ databases">
        <title>Sequencing the genomes of 1000 actinobacteria strains.</title>
        <authorList>
            <person name="Klenk H.-P."/>
        </authorList>
    </citation>
    <scope>NUCLEOTIDE SEQUENCE [LARGE SCALE GENOMIC DNA]</scope>
    <source>
        <strain evidence="1 2">DSM 23737</strain>
    </source>
</reference>
<dbReference type="SFLD" id="SFLDG01129">
    <property type="entry name" value="C1.5:_HAD__Beta-PGM__Phosphata"/>
    <property type="match status" value="1"/>
</dbReference>
<dbReference type="SUPFAM" id="SSF56784">
    <property type="entry name" value="HAD-like"/>
    <property type="match status" value="1"/>
</dbReference>
<keyword evidence="2" id="KW-1185">Reference proteome</keyword>
<name>A0A7W3PPL7_9MICO</name>
<keyword evidence="1" id="KW-0378">Hydrolase</keyword>
<dbReference type="GO" id="GO:0004713">
    <property type="term" value="F:protein tyrosine kinase activity"/>
    <property type="evidence" value="ECO:0007669"/>
    <property type="project" value="TreeGrafter"/>
</dbReference>
<protein>
    <submittedName>
        <fullName evidence="1">Phosphoglycolate phosphatase</fullName>
        <ecNumber evidence="1">3.1.3.18</ecNumber>
    </submittedName>
</protein>
<evidence type="ECO:0000313" key="1">
    <source>
        <dbReference type="EMBL" id="MBA8829411.1"/>
    </source>
</evidence>
<dbReference type="Gene3D" id="3.40.50.1000">
    <property type="entry name" value="HAD superfamily/HAD-like"/>
    <property type="match status" value="1"/>
</dbReference>
<dbReference type="RefSeq" id="WP_182484845.1">
    <property type="nucleotide sequence ID" value="NZ_JACGWU010000004.1"/>
</dbReference>
<evidence type="ECO:0000313" key="2">
    <source>
        <dbReference type="Proteomes" id="UP000524237"/>
    </source>
</evidence>
<dbReference type="Gene3D" id="1.10.150.240">
    <property type="entry name" value="Putative phosphatase, domain 2"/>
    <property type="match status" value="1"/>
</dbReference>
<dbReference type="InterPro" id="IPR041492">
    <property type="entry name" value="HAD_2"/>
</dbReference>
<dbReference type="EC" id="3.1.3.18" evidence="1"/>
<dbReference type="Pfam" id="PF13419">
    <property type="entry name" value="HAD_2"/>
    <property type="match status" value="1"/>
</dbReference>
<dbReference type="InterPro" id="IPR036412">
    <property type="entry name" value="HAD-like_sf"/>
</dbReference>
<dbReference type="PANTHER" id="PTHR43434:SF20">
    <property type="entry name" value="5'-NUCLEOTIDASE"/>
    <property type="match status" value="1"/>
</dbReference>
<organism evidence="1 2">
    <name type="scientific">Alpinimonas psychrophila</name>
    <dbReference type="NCBI Taxonomy" id="748908"/>
    <lineage>
        <taxon>Bacteria</taxon>
        <taxon>Bacillati</taxon>
        <taxon>Actinomycetota</taxon>
        <taxon>Actinomycetes</taxon>
        <taxon>Micrococcales</taxon>
        <taxon>Microbacteriaceae</taxon>
        <taxon>Alpinimonas</taxon>
    </lineage>
</organism>
<dbReference type="SFLD" id="SFLDS00003">
    <property type="entry name" value="Haloacid_Dehalogenase"/>
    <property type="match status" value="1"/>
</dbReference>
<dbReference type="Proteomes" id="UP000524237">
    <property type="component" value="Unassembled WGS sequence"/>
</dbReference>
<dbReference type="GO" id="GO:0005829">
    <property type="term" value="C:cytosol"/>
    <property type="evidence" value="ECO:0007669"/>
    <property type="project" value="TreeGrafter"/>
</dbReference>
<comment type="caution">
    <text evidence="1">The sequence shown here is derived from an EMBL/GenBank/DDBJ whole genome shotgun (WGS) entry which is preliminary data.</text>
</comment>
<proteinExistence type="predicted"/>
<dbReference type="InterPro" id="IPR023198">
    <property type="entry name" value="PGP-like_dom2"/>
</dbReference>
<dbReference type="AlphaFoldDB" id="A0A7W3PPL7"/>
<sequence>MTPWTPILFDMDGTLVDSAPAISARLRETLEHFGVTPPNEAGIRLLIGPPTGSSLLTFVGPERISEANAFYKALSKRDGLIHQELFPEVDRLLATLVEAGIPLGVSTSKPQREAVHTAEHFGIAQYFTALVGSSSKRPTKSDVVGETLAQLQAIAHSPTPLMIGDRSFDIEGAAEHNVPTVLVRWGYAAPGEELAALAGVDTIDELLAFVLG</sequence>
<accession>A0A7W3PPL7</accession>
<gene>
    <name evidence="1" type="ORF">FB555_001516</name>
</gene>
<dbReference type="InterPro" id="IPR050155">
    <property type="entry name" value="HAD-like_hydrolase_sf"/>
</dbReference>
<dbReference type="InterPro" id="IPR023214">
    <property type="entry name" value="HAD_sf"/>
</dbReference>
<dbReference type="GO" id="GO:0008967">
    <property type="term" value="F:phosphoglycolate phosphatase activity"/>
    <property type="evidence" value="ECO:0007669"/>
    <property type="project" value="UniProtKB-EC"/>
</dbReference>
<dbReference type="EMBL" id="JACGWU010000004">
    <property type="protein sequence ID" value="MBA8829411.1"/>
    <property type="molecule type" value="Genomic_DNA"/>
</dbReference>
<dbReference type="PANTHER" id="PTHR43434">
    <property type="entry name" value="PHOSPHOGLYCOLATE PHOSPHATASE"/>
    <property type="match status" value="1"/>
</dbReference>